<organism evidence="1 2">
    <name type="scientific">Rhizobium rosettiformans W3</name>
    <dbReference type="NCBI Taxonomy" id="538378"/>
    <lineage>
        <taxon>Bacteria</taxon>
        <taxon>Pseudomonadati</taxon>
        <taxon>Pseudomonadota</taxon>
        <taxon>Alphaproteobacteria</taxon>
        <taxon>Hyphomicrobiales</taxon>
        <taxon>Rhizobiaceae</taxon>
        <taxon>Rhizobium/Agrobacterium group</taxon>
        <taxon>Rhizobium</taxon>
    </lineage>
</organism>
<accession>A0A4S8PL48</accession>
<sequence length="48" mass="5801">HRRYHESLDNLTPADVYFGRGQTILLERERIKRDTIRQRRLNHQAKAA</sequence>
<feature type="non-terminal residue" evidence="1">
    <location>
        <position position="1"/>
    </location>
</feature>
<comment type="caution">
    <text evidence="1">The sequence shown here is derived from an EMBL/GenBank/DDBJ whole genome shotgun (WGS) entry which is preliminary data.</text>
</comment>
<name>A0A4S8PL48_9HYPH</name>
<evidence type="ECO:0000313" key="1">
    <source>
        <dbReference type="EMBL" id="THV29179.1"/>
    </source>
</evidence>
<dbReference type="AlphaFoldDB" id="A0A4S8PL48"/>
<gene>
    <name evidence="1" type="ORF">FAA86_23660</name>
</gene>
<dbReference type="EMBL" id="STGU01000036">
    <property type="protein sequence ID" value="THV29179.1"/>
    <property type="molecule type" value="Genomic_DNA"/>
</dbReference>
<evidence type="ECO:0000313" key="2">
    <source>
        <dbReference type="Proteomes" id="UP000307378"/>
    </source>
</evidence>
<dbReference type="Proteomes" id="UP000307378">
    <property type="component" value="Unassembled WGS sequence"/>
</dbReference>
<protein>
    <submittedName>
        <fullName evidence="1">IS3 family transposase</fullName>
    </submittedName>
</protein>
<reference evidence="1 2" key="1">
    <citation type="submission" date="2019-04" db="EMBL/GenBank/DDBJ databases">
        <title>genome sequence of strain W3.</title>
        <authorList>
            <person name="Gao J."/>
            <person name="Sun J."/>
        </authorList>
    </citation>
    <scope>NUCLEOTIDE SEQUENCE [LARGE SCALE GENOMIC DNA]</scope>
    <source>
        <strain evidence="1 2">W3</strain>
    </source>
</reference>
<proteinExistence type="predicted"/>